<evidence type="ECO:0000313" key="1">
    <source>
        <dbReference type="EMBL" id="KAK0731739.1"/>
    </source>
</evidence>
<accession>A0AA40BCK1</accession>
<dbReference type="EMBL" id="JAUKUA010000001">
    <property type="protein sequence ID" value="KAK0731739.1"/>
    <property type="molecule type" value="Genomic_DNA"/>
</dbReference>
<protein>
    <submittedName>
        <fullName evidence="1">Uncharacterized protein</fullName>
    </submittedName>
</protein>
<organism evidence="1 2">
    <name type="scientific">Lasiosphaeris hirsuta</name>
    <dbReference type="NCBI Taxonomy" id="260670"/>
    <lineage>
        <taxon>Eukaryota</taxon>
        <taxon>Fungi</taxon>
        <taxon>Dikarya</taxon>
        <taxon>Ascomycota</taxon>
        <taxon>Pezizomycotina</taxon>
        <taxon>Sordariomycetes</taxon>
        <taxon>Sordariomycetidae</taxon>
        <taxon>Sordariales</taxon>
        <taxon>Lasiosphaeriaceae</taxon>
        <taxon>Lasiosphaeris</taxon>
    </lineage>
</organism>
<gene>
    <name evidence="1" type="ORF">B0H67DRAFT_565760</name>
</gene>
<sequence length="138" mass="15100">MRYKNRWVRLCLGALGKYILLMGSWAIEPWDAQNVRRSQECDAIPDRQAHRDSPLWEVGGCGTDPGPSVGAMRSGVPRRVLLPVPMLVLAAGGAMERVPRSGCNPQRSRVTCAVPPGFANEWSSSGRPGRLYPRQGAC</sequence>
<evidence type="ECO:0000313" key="2">
    <source>
        <dbReference type="Proteomes" id="UP001172102"/>
    </source>
</evidence>
<proteinExistence type="predicted"/>
<name>A0AA40BCK1_9PEZI</name>
<reference evidence="1" key="1">
    <citation type="submission" date="2023-06" db="EMBL/GenBank/DDBJ databases">
        <title>Genome-scale phylogeny and comparative genomics of the fungal order Sordariales.</title>
        <authorList>
            <consortium name="Lawrence Berkeley National Laboratory"/>
            <person name="Hensen N."/>
            <person name="Bonometti L."/>
            <person name="Westerberg I."/>
            <person name="Brannstrom I.O."/>
            <person name="Guillou S."/>
            <person name="Cros-Aarteil S."/>
            <person name="Calhoun S."/>
            <person name="Haridas S."/>
            <person name="Kuo A."/>
            <person name="Mondo S."/>
            <person name="Pangilinan J."/>
            <person name="Riley R."/>
            <person name="Labutti K."/>
            <person name="Andreopoulos B."/>
            <person name="Lipzen A."/>
            <person name="Chen C."/>
            <person name="Yanf M."/>
            <person name="Daum C."/>
            <person name="Ng V."/>
            <person name="Clum A."/>
            <person name="Steindorff A."/>
            <person name="Ohm R."/>
            <person name="Martin F."/>
            <person name="Silar P."/>
            <person name="Natvig D."/>
            <person name="Lalanne C."/>
            <person name="Gautier V."/>
            <person name="Ament-Velasquez S.L."/>
            <person name="Kruys A."/>
            <person name="Hutchinson M.I."/>
            <person name="Powell A.J."/>
            <person name="Barry K."/>
            <person name="Miller A.N."/>
            <person name="Grigoriev I.V."/>
            <person name="Debuchy R."/>
            <person name="Gladieux P."/>
            <person name="Thoren M.H."/>
            <person name="Johannesson H."/>
        </authorList>
    </citation>
    <scope>NUCLEOTIDE SEQUENCE</scope>
    <source>
        <strain evidence="1">SMH4607-1</strain>
    </source>
</reference>
<dbReference type="Proteomes" id="UP001172102">
    <property type="component" value="Unassembled WGS sequence"/>
</dbReference>
<keyword evidence="2" id="KW-1185">Reference proteome</keyword>
<dbReference type="AlphaFoldDB" id="A0AA40BCK1"/>
<comment type="caution">
    <text evidence="1">The sequence shown here is derived from an EMBL/GenBank/DDBJ whole genome shotgun (WGS) entry which is preliminary data.</text>
</comment>